<organism evidence="1 2">
    <name type="scientific">Chitinophaga terrae</name>
    <name type="common">ex Kim and Jung 2007</name>
    <dbReference type="NCBI Taxonomy" id="408074"/>
    <lineage>
        <taxon>Bacteria</taxon>
        <taxon>Pseudomonadati</taxon>
        <taxon>Bacteroidota</taxon>
        <taxon>Chitinophagia</taxon>
        <taxon>Chitinophagales</taxon>
        <taxon>Chitinophagaceae</taxon>
        <taxon>Chitinophaga</taxon>
    </lineage>
</organism>
<reference evidence="2" key="1">
    <citation type="submission" date="2016-10" db="EMBL/GenBank/DDBJ databases">
        <authorList>
            <person name="Varghese N."/>
            <person name="Submissions S."/>
        </authorList>
    </citation>
    <scope>NUCLEOTIDE SEQUENCE [LARGE SCALE GENOMIC DNA]</scope>
    <source>
        <strain evidence="2">DSM 23920</strain>
    </source>
</reference>
<dbReference type="STRING" id="408074.SAMN05660909_05159"/>
<gene>
    <name evidence="1" type="ORF">SAMN05660909_05159</name>
</gene>
<dbReference type="Proteomes" id="UP000199656">
    <property type="component" value="Unassembled WGS sequence"/>
</dbReference>
<sequence length="53" mass="6046">MENLLIEEIIKELKKQGIQIDENTAEEILQFLTEIAEIAVSQYLQDDDSGPIL</sequence>
<protein>
    <submittedName>
        <fullName evidence="1">Uncharacterized protein</fullName>
    </submittedName>
</protein>
<evidence type="ECO:0000313" key="2">
    <source>
        <dbReference type="Proteomes" id="UP000199656"/>
    </source>
</evidence>
<accession>A0A1H4GBW8</accession>
<dbReference type="EMBL" id="FNRL01000036">
    <property type="protein sequence ID" value="SEB07099.1"/>
    <property type="molecule type" value="Genomic_DNA"/>
</dbReference>
<name>A0A1H4GBW8_9BACT</name>
<proteinExistence type="predicted"/>
<evidence type="ECO:0000313" key="1">
    <source>
        <dbReference type="EMBL" id="SEB07099.1"/>
    </source>
</evidence>
<dbReference type="AlphaFoldDB" id="A0A1H4GBW8"/>
<dbReference type="RefSeq" id="WP_168927995.1">
    <property type="nucleotide sequence ID" value="NZ_BKAT01000059.1"/>
</dbReference>
<keyword evidence="2" id="KW-1185">Reference proteome</keyword>